<keyword evidence="1" id="KW-1185">Reference proteome</keyword>
<accession>A0A7E6E016</accession>
<dbReference type="Proteomes" id="UP000504628">
    <property type="component" value="Chromosome 6"/>
</dbReference>
<reference evidence="2" key="1">
    <citation type="submission" date="2025-08" db="UniProtKB">
        <authorList>
            <consortium name="RefSeq"/>
        </authorList>
    </citation>
    <scope>IDENTIFICATION</scope>
    <source>
        <tissue evidence="2">Muscle</tissue>
    </source>
</reference>
<dbReference type="GeneID" id="114499307"/>
<sequence>MGNRLCCGKSCPEAEAQSSCLRSHGWSCPSIFQRKKKMGSQPRWTLKQQQQQKQNGTKVITGLCPFPRAAQMWDARTWPFHSGTDTSQSSIELACLAHPPLPS</sequence>
<protein>
    <submittedName>
        <fullName evidence="2">Uncharacterized protein C11orf52 homolog isoform X3</fullName>
    </submittedName>
</protein>
<organism evidence="1 2">
    <name type="scientific">Phyllostomus discolor</name>
    <name type="common">pale spear-nosed bat</name>
    <dbReference type="NCBI Taxonomy" id="89673"/>
    <lineage>
        <taxon>Eukaryota</taxon>
        <taxon>Metazoa</taxon>
        <taxon>Chordata</taxon>
        <taxon>Craniata</taxon>
        <taxon>Vertebrata</taxon>
        <taxon>Euteleostomi</taxon>
        <taxon>Mammalia</taxon>
        <taxon>Eutheria</taxon>
        <taxon>Laurasiatheria</taxon>
        <taxon>Chiroptera</taxon>
        <taxon>Yangochiroptera</taxon>
        <taxon>Phyllostomidae</taxon>
        <taxon>Phyllostominae</taxon>
        <taxon>Phyllostomus</taxon>
    </lineage>
</organism>
<proteinExistence type="predicted"/>
<dbReference type="Pfam" id="PF15147">
    <property type="entry name" value="DUF4578"/>
    <property type="match status" value="1"/>
</dbReference>
<dbReference type="AlphaFoldDB" id="A0A7E6E016"/>
<dbReference type="RefSeq" id="XP_035884472.1">
    <property type="nucleotide sequence ID" value="XM_036028579.1"/>
</dbReference>
<gene>
    <name evidence="2" type="primary">C6H11orf52</name>
</gene>
<evidence type="ECO:0000313" key="2">
    <source>
        <dbReference type="RefSeq" id="XP_035884472.1"/>
    </source>
</evidence>
<evidence type="ECO:0000313" key="1">
    <source>
        <dbReference type="Proteomes" id="UP000504628"/>
    </source>
</evidence>
<dbReference type="CTD" id="121933106"/>
<name>A0A7E6E016_9CHIR</name>
<dbReference type="InterPro" id="IPR028106">
    <property type="entry name" value="DUF4578"/>
</dbReference>